<dbReference type="InterPro" id="IPR008920">
    <property type="entry name" value="TF_FadR/GntR_C"/>
</dbReference>
<dbReference type="PANTHER" id="PTHR43537">
    <property type="entry name" value="TRANSCRIPTIONAL REGULATOR, GNTR FAMILY"/>
    <property type="match status" value="1"/>
</dbReference>
<keyword evidence="1" id="KW-0805">Transcription regulation</keyword>
<accession>A0ABP6C7D4</accession>
<proteinExistence type="predicted"/>
<sequence length="268" mass="29699">MCVPHGPFRAHHEGKALHPRGVVPREGLDGAEHEVAIPRPQRGLGLRPQLSDEVAARIRELIMDGRVRPGEFLRLERLALDFGISVTPVREALQSLRSEGFVQLEPRRGFVVAPLSKQDVKDLFWVQASIAAELTTRAAGLIGPEPLRELTTIHRGLDQAVRAGRVDLVEEHNHAFHRAINLAADSPKLAWSLGSVARYVPRGLYGRLTDWPAVALRDHDRIMTALSLHDPEAASEAMRAHITQAGELLIAHLERQGLWRAVLDEVSD</sequence>
<dbReference type="Gene3D" id="1.20.120.530">
    <property type="entry name" value="GntR ligand-binding domain-like"/>
    <property type="match status" value="1"/>
</dbReference>
<evidence type="ECO:0000256" key="3">
    <source>
        <dbReference type="ARBA" id="ARBA00023163"/>
    </source>
</evidence>
<dbReference type="PANTHER" id="PTHR43537:SF24">
    <property type="entry name" value="GLUCONATE OPERON TRANSCRIPTIONAL REPRESSOR"/>
    <property type="match status" value="1"/>
</dbReference>
<dbReference type="PROSITE" id="PS50949">
    <property type="entry name" value="HTH_GNTR"/>
    <property type="match status" value="1"/>
</dbReference>
<evidence type="ECO:0000256" key="2">
    <source>
        <dbReference type="ARBA" id="ARBA00023125"/>
    </source>
</evidence>
<keyword evidence="2" id="KW-0238">DNA-binding</keyword>
<evidence type="ECO:0000256" key="1">
    <source>
        <dbReference type="ARBA" id="ARBA00023015"/>
    </source>
</evidence>
<comment type="caution">
    <text evidence="6">The sequence shown here is derived from an EMBL/GenBank/DDBJ whole genome shotgun (WGS) entry which is preliminary data.</text>
</comment>
<name>A0ABP6C7D4_9ACTN</name>
<dbReference type="Pfam" id="PF07729">
    <property type="entry name" value="FCD"/>
    <property type="match status" value="1"/>
</dbReference>
<dbReference type="SMART" id="SM00345">
    <property type="entry name" value="HTH_GNTR"/>
    <property type="match status" value="1"/>
</dbReference>
<dbReference type="Pfam" id="PF00392">
    <property type="entry name" value="GntR"/>
    <property type="match status" value="1"/>
</dbReference>
<dbReference type="EMBL" id="BAAATD010000006">
    <property type="protein sequence ID" value="GAA2605994.1"/>
    <property type="molecule type" value="Genomic_DNA"/>
</dbReference>
<dbReference type="SUPFAM" id="SSF48008">
    <property type="entry name" value="GntR ligand-binding domain-like"/>
    <property type="match status" value="1"/>
</dbReference>
<dbReference type="SUPFAM" id="SSF46785">
    <property type="entry name" value="Winged helix' DNA-binding domain"/>
    <property type="match status" value="1"/>
</dbReference>
<reference evidence="7" key="1">
    <citation type="journal article" date="2019" name="Int. J. Syst. Evol. Microbiol.">
        <title>The Global Catalogue of Microorganisms (GCM) 10K type strain sequencing project: providing services to taxonomists for standard genome sequencing and annotation.</title>
        <authorList>
            <consortium name="The Broad Institute Genomics Platform"/>
            <consortium name="The Broad Institute Genome Sequencing Center for Infectious Disease"/>
            <person name="Wu L."/>
            <person name="Ma J."/>
        </authorList>
    </citation>
    <scope>NUCLEOTIDE SEQUENCE [LARGE SCALE GENOMIC DNA]</scope>
    <source>
        <strain evidence="7">JCM 6833</strain>
    </source>
</reference>
<protein>
    <submittedName>
        <fullName evidence="6">GntR family transcriptional regulator</fullName>
    </submittedName>
</protein>
<dbReference type="InterPro" id="IPR036388">
    <property type="entry name" value="WH-like_DNA-bd_sf"/>
</dbReference>
<feature type="domain" description="HTH gntR-type" evidence="5">
    <location>
        <begin position="48"/>
        <end position="115"/>
    </location>
</feature>
<dbReference type="InterPro" id="IPR000524">
    <property type="entry name" value="Tscrpt_reg_HTH_GntR"/>
</dbReference>
<dbReference type="Gene3D" id="1.10.10.10">
    <property type="entry name" value="Winged helix-like DNA-binding domain superfamily/Winged helix DNA-binding domain"/>
    <property type="match status" value="1"/>
</dbReference>
<evidence type="ECO:0000259" key="5">
    <source>
        <dbReference type="PROSITE" id="PS50949"/>
    </source>
</evidence>
<dbReference type="SMART" id="SM00895">
    <property type="entry name" value="FCD"/>
    <property type="match status" value="1"/>
</dbReference>
<evidence type="ECO:0000313" key="6">
    <source>
        <dbReference type="EMBL" id="GAA2605994.1"/>
    </source>
</evidence>
<organism evidence="6 7">
    <name type="scientific">Actinomadura fulvescens</name>
    <dbReference type="NCBI Taxonomy" id="46160"/>
    <lineage>
        <taxon>Bacteria</taxon>
        <taxon>Bacillati</taxon>
        <taxon>Actinomycetota</taxon>
        <taxon>Actinomycetes</taxon>
        <taxon>Streptosporangiales</taxon>
        <taxon>Thermomonosporaceae</taxon>
        <taxon>Actinomadura</taxon>
    </lineage>
</organism>
<dbReference type="Proteomes" id="UP001501509">
    <property type="component" value="Unassembled WGS sequence"/>
</dbReference>
<keyword evidence="7" id="KW-1185">Reference proteome</keyword>
<evidence type="ECO:0000256" key="4">
    <source>
        <dbReference type="SAM" id="MobiDB-lite"/>
    </source>
</evidence>
<dbReference type="InterPro" id="IPR011711">
    <property type="entry name" value="GntR_C"/>
</dbReference>
<dbReference type="InterPro" id="IPR036390">
    <property type="entry name" value="WH_DNA-bd_sf"/>
</dbReference>
<evidence type="ECO:0000313" key="7">
    <source>
        <dbReference type="Proteomes" id="UP001501509"/>
    </source>
</evidence>
<feature type="region of interest" description="Disordered" evidence="4">
    <location>
        <begin position="1"/>
        <end position="22"/>
    </location>
</feature>
<keyword evidence="3" id="KW-0804">Transcription</keyword>
<dbReference type="CDD" id="cd07377">
    <property type="entry name" value="WHTH_GntR"/>
    <property type="match status" value="1"/>
</dbReference>
<gene>
    <name evidence="6" type="ORF">GCM10010411_45170</name>
</gene>